<name>A0A9D4UI16_ADICA</name>
<organism evidence="1 2">
    <name type="scientific">Adiantum capillus-veneris</name>
    <name type="common">Maidenhair fern</name>
    <dbReference type="NCBI Taxonomy" id="13818"/>
    <lineage>
        <taxon>Eukaryota</taxon>
        <taxon>Viridiplantae</taxon>
        <taxon>Streptophyta</taxon>
        <taxon>Embryophyta</taxon>
        <taxon>Tracheophyta</taxon>
        <taxon>Polypodiopsida</taxon>
        <taxon>Polypodiidae</taxon>
        <taxon>Polypodiales</taxon>
        <taxon>Pteridineae</taxon>
        <taxon>Pteridaceae</taxon>
        <taxon>Vittarioideae</taxon>
        <taxon>Adiantum</taxon>
    </lineage>
</organism>
<dbReference type="AlphaFoldDB" id="A0A9D4UI16"/>
<protein>
    <submittedName>
        <fullName evidence="1">Uncharacterized protein</fullName>
    </submittedName>
</protein>
<evidence type="ECO:0000313" key="2">
    <source>
        <dbReference type="Proteomes" id="UP000886520"/>
    </source>
</evidence>
<dbReference type="Proteomes" id="UP000886520">
    <property type="component" value="Chromosome 16"/>
</dbReference>
<comment type="caution">
    <text evidence="1">The sequence shown here is derived from an EMBL/GenBank/DDBJ whole genome shotgun (WGS) entry which is preliminary data.</text>
</comment>
<sequence>MWPLYERGGSDKMSRVVSLISSLLYQMQAIVSQEFACARVGHGGATPRGGYHLYSLLLLPLLVRLLQLPHCIFHLLQVNPSAEAVLKGGTQLHRPDISAPV</sequence>
<dbReference type="EMBL" id="JABFUD020000016">
    <property type="protein sequence ID" value="KAI5068270.1"/>
    <property type="molecule type" value="Genomic_DNA"/>
</dbReference>
<evidence type="ECO:0000313" key="1">
    <source>
        <dbReference type="EMBL" id="KAI5068270.1"/>
    </source>
</evidence>
<reference evidence="1" key="1">
    <citation type="submission" date="2021-01" db="EMBL/GenBank/DDBJ databases">
        <title>Adiantum capillus-veneris genome.</title>
        <authorList>
            <person name="Fang Y."/>
            <person name="Liao Q."/>
        </authorList>
    </citation>
    <scope>NUCLEOTIDE SEQUENCE</scope>
    <source>
        <strain evidence="1">H3</strain>
        <tissue evidence="1">Leaf</tissue>
    </source>
</reference>
<keyword evidence="2" id="KW-1185">Reference proteome</keyword>
<gene>
    <name evidence="1" type="ORF">GOP47_0016615</name>
</gene>
<accession>A0A9D4UI16</accession>
<proteinExistence type="predicted"/>